<evidence type="ECO:0000256" key="2">
    <source>
        <dbReference type="ARBA" id="ARBA00009107"/>
    </source>
</evidence>
<accession>H3BA26</accession>
<evidence type="ECO:0000256" key="6">
    <source>
        <dbReference type="ARBA" id="ARBA00023155"/>
    </source>
</evidence>
<keyword evidence="5 9" id="KW-0238">DNA-binding</keyword>
<keyword evidence="8 9" id="KW-0539">Nucleus</keyword>
<dbReference type="InterPro" id="IPR017970">
    <property type="entry name" value="Homeobox_CS"/>
</dbReference>
<dbReference type="InterPro" id="IPR001827">
    <property type="entry name" value="Homeobox_Antennapedia_CS"/>
</dbReference>
<feature type="DNA-binding region" description="Homeobox" evidence="9">
    <location>
        <begin position="179"/>
        <end position="238"/>
    </location>
</feature>
<evidence type="ECO:0000256" key="7">
    <source>
        <dbReference type="ARBA" id="ARBA00023163"/>
    </source>
</evidence>
<dbReference type="GO" id="GO:0000981">
    <property type="term" value="F:DNA-binding transcription factor activity, RNA polymerase II-specific"/>
    <property type="evidence" value="ECO:0007669"/>
    <property type="project" value="InterPro"/>
</dbReference>
<name>H3BA26_LATCH</name>
<dbReference type="InParanoid" id="H3BA26"/>
<dbReference type="InterPro" id="IPR009057">
    <property type="entry name" value="Homeodomain-like_sf"/>
</dbReference>
<dbReference type="PROSITE" id="PS00032">
    <property type="entry name" value="ANTENNAPEDIA"/>
    <property type="match status" value="1"/>
</dbReference>
<dbReference type="SMART" id="SM00389">
    <property type="entry name" value="HOX"/>
    <property type="match status" value="1"/>
</dbReference>
<dbReference type="GO" id="GO:0000978">
    <property type="term" value="F:RNA polymerase II cis-regulatory region sequence-specific DNA binding"/>
    <property type="evidence" value="ECO:0007669"/>
    <property type="project" value="TreeGrafter"/>
</dbReference>
<feature type="region of interest" description="Disordered" evidence="11">
    <location>
        <begin position="127"/>
        <end position="182"/>
    </location>
</feature>
<evidence type="ECO:0000256" key="1">
    <source>
        <dbReference type="ARBA" id="ARBA00004123"/>
    </source>
</evidence>
<dbReference type="InterPro" id="IPR020479">
    <property type="entry name" value="HD_metazoa"/>
</dbReference>
<feature type="domain" description="Homeobox" evidence="12">
    <location>
        <begin position="177"/>
        <end position="237"/>
    </location>
</feature>
<dbReference type="PROSITE" id="PS50071">
    <property type="entry name" value="HOMEOBOX_2"/>
    <property type="match status" value="1"/>
</dbReference>
<keyword evidence="7" id="KW-0804">Transcription</keyword>
<proteinExistence type="inferred from homology"/>
<sequence length="407" mass="44919">VIIEKRCQFSCERKQEMQKGPYYENPGTFGGCPYQESGTMVYLGQHPYQASTEYQPSCYLQPQTSTCGASQKADQVNKDSLRTSGCQPIDLQEHLQQPPVAPSPSPSFSSTLTNPIKALPGPIVNLSNTNGTSKVRNTNNIPKQIFPWMKETRQNTKQKSNPLASGENSDELSSPGAGSKRARTAYTNAQLVELEKEFHFNRYLCRPRRVEMANILNLSERQIKIWFQNRRMKYKKDHKLKGSANSPSGQSPSRSPTLTSYSNQTSMSNDVGYEAPFPNNYGKSQGNIYGLAAYSTPLYDCPPPQKPYNVVTEYDPLTLQSDNSYGTQGLQGSPGYIGGSYVESIPGTGSVFSLPRPSSTSVDYSCAVQIPGKHHLGTCDPHPSYTDLNTRPTTQGTSQEPSILTHL</sequence>
<dbReference type="GO" id="GO:0009952">
    <property type="term" value="P:anterior/posterior pattern specification"/>
    <property type="evidence" value="ECO:0007669"/>
    <property type="project" value="TreeGrafter"/>
</dbReference>
<dbReference type="GO" id="GO:0048704">
    <property type="term" value="P:embryonic skeletal system morphogenesis"/>
    <property type="evidence" value="ECO:0007669"/>
    <property type="project" value="TreeGrafter"/>
</dbReference>
<feature type="compositionally biased region" description="Polar residues" evidence="11">
    <location>
        <begin position="155"/>
        <end position="167"/>
    </location>
</feature>
<dbReference type="EMBL" id="AFYH01067053">
    <property type="status" value="NOT_ANNOTATED_CDS"/>
    <property type="molecule type" value="Genomic_DNA"/>
</dbReference>
<evidence type="ECO:0000256" key="8">
    <source>
        <dbReference type="ARBA" id="ARBA00023242"/>
    </source>
</evidence>
<evidence type="ECO:0000313" key="13">
    <source>
        <dbReference type="Ensembl" id="ENSLACP00000018747.1"/>
    </source>
</evidence>
<dbReference type="AlphaFoldDB" id="H3BA26"/>
<evidence type="ECO:0000259" key="12">
    <source>
        <dbReference type="PROSITE" id="PS50071"/>
    </source>
</evidence>
<keyword evidence="14" id="KW-1185">Reference proteome</keyword>
<reference evidence="14" key="1">
    <citation type="submission" date="2011-08" db="EMBL/GenBank/DDBJ databases">
        <title>The draft genome of Latimeria chalumnae.</title>
        <authorList>
            <person name="Di Palma F."/>
            <person name="Alfoldi J."/>
            <person name="Johnson J."/>
            <person name="Berlin A."/>
            <person name="Gnerre S."/>
            <person name="Jaffe D."/>
            <person name="MacCallum I."/>
            <person name="Young S."/>
            <person name="Walker B.J."/>
            <person name="Lander E."/>
            <person name="Lindblad-Toh K."/>
        </authorList>
    </citation>
    <scope>NUCLEOTIDE SEQUENCE [LARGE SCALE GENOMIC DNA]</scope>
    <source>
        <strain evidence="14">Wild caught</strain>
    </source>
</reference>
<reference evidence="13" key="3">
    <citation type="submission" date="2025-09" db="UniProtKB">
        <authorList>
            <consortium name="Ensembl"/>
        </authorList>
    </citation>
    <scope>IDENTIFICATION</scope>
</reference>
<dbReference type="STRING" id="7897.ENSLACP00000018747"/>
<dbReference type="Proteomes" id="UP000008672">
    <property type="component" value="Unassembled WGS sequence"/>
</dbReference>
<dbReference type="Ensembl" id="ENSLACT00000018880.1">
    <property type="protein sequence ID" value="ENSLACP00000018747.1"/>
    <property type="gene ID" value="ENSLACG00000016502.1"/>
</dbReference>
<dbReference type="FunFam" id="1.10.10.60:FF:000094">
    <property type="entry name" value="Homeobox protein Hox-A3"/>
    <property type="match status" value="1"/>
</dbReference>
<keyword evidence="6 9" id="KW-0371">Homeobox</keyword>
<dbReference type="GO" id="GO:0005634">
    <property type="term" value="C:nucleus"/>
    <property type="evidence" value="ECO:0007669"/>
    <property type="project" value="UniProtKB-SubCell"/>
</dbReference>
<reference evidence="13" key="2">
    <citation type="submission" date="2025-08" db="UniProtKB">
        <authorList>
            <consortium name="Ensembl"/>
        </authorList>
    </citation>
    <scope>IDENTIFICATION</scope>
</reference>
<evidence type="ECO:0000313" key="14">
    <source>
        <dbReference type="Proteomes" id="UP000008672"/>
    </source>
</evidence>
<dbReference type="CDD" id="cd00086">
    <property type="entry name" value="homeodomain"/>
    <property type="match status" value="1"/>
</dbReference>
<feature type="compositionally biased region" description="Polar residues" evidence="11">
    <location>
        <begin position="243"/>
        <end position="269"/>
    </location>
</feature>
<feature type="region of interest" description="Disordered" evidence="11">
    <location>
        <begin position="377"/>
        <end position="407"/>
    </location>
</feature>
<evidence type="ECO:0000256" key="11">
    <source>
        <dbReference type="SAM" id="MobiDB-lite"/>
    </source>
</evidence>
<dbReference type="GeneTree" id="ENSGT00940000160027"/>
<evidence type="ECO:0000256" key="9">
    <source>
        <dbReference type="PROSITE-ProRule" id="PRU00108"/>
    </source>
</evidence>
<gene>
    <name evidence="13" type="primary">LOC102364615</name>
</gene>
<dbReference type="SUPFAM" id="SSF46689">
    <property type="entry name" value="Homeodomain-like"/>
    <property type="match status" value="1"/>
</dbReference>
<dbReference type="HOGENOM" id="CLU_051508_1_0_1"/>
<dbReference type="InterPro" id="IPR001356">
    <property type="entry name" value="HD"/>
</dbReference>
<evidence type="ECO:0000256" key="5">
    <source>
        <dbReference type="ARBA" id="ARBA00023125"/>
    </source>
</evidence>
<dbReference type="eggNOG" id="KOG0489">
    <property type="taxonomic scope" value="Eukaryota"/>
</dbReference>
<dbReference type="PANTHER" id="PTHR45664:SF18">
    <property type="entry name" value="HOMEOBOX PROTEIN HOX3"/>
    <property type="match status" value="1"/>
</dbReference>
<dbReference type="Pfam" id="PF00046">
    <property type="entry name" value="Homeodomain"/>
    <property type="match status" value="1"/>
</dbReference>
<dbReference type="PRINTS" id="PR00024">
    <property type="entry name" value="HOMEOBOX"/>
</dbReference>
<protein>
    <recommendedName>
        <fullName evidence="12">Homeobox domain-containing protein</fullName>
    </recommendedName>
</protein>
<dbReference type="PROSITE" id="PS00027">
    <property type="entry name" value="HOMEOBOX_1"/>
    <property type="match status" value="1"/>
</dbReference>
<organism evidence="13 14">
    <name type="scientific">Latimeria chalumnae</name>
    <name type="common">Coelacanth</name>
    <dbReference type="NCBI Taxonomy" id="7897"/>
    <lineage>
        <taxon>Eukaryota</taxon>
        <taxon>Metazoa</taxon>
        <taxon>Chordata</taxon>
        <taxon>Craniata</taxon>
        <taxon>Vertebrata</taxon>
        <taxon>Euteleostomi</taxon>
        <taxon>Coelacanthiformes</taxon>
        <taxon>Coelacanthidae</taxon>
        <taxon>Latimeria</taxon>
    </lineage>
</organism>
<feature type="compositionally biased region" description="Polar residues" evidence="11">
    <location>
        <begin position="127"/>
        <end position="142"/>
    </location>
</feature>
<keyword evidence="3" id="KW-0217">Developmental protein</keyword>
<comment type="subcellular location">
    <subcellularLocation>
        <location evidence="1 9 10">Nucleus</location>
    </subcellularLocation>
</comment>
<evidence type="ECO:0000256" key="4">
    <source>
        <dbReference type="ARBA" id="ARBA00023015"/>
    </source>
</evidence>
<dbReference type="Pfam" id="PF13293">
    <property type="entry name" value="DUF4074"/>
    <property type="match status" value="1"/>
</dbReference>
<dbReference type="OMA" id="NCATQIS"/>
<feature type="region of interest" description="Disordered" evidence="11">
    <location>
        <begin position="95"/>
        <end position="114"/>
    </location>
</feature>
<keyword evidence="4" id="KW-0805">Transcription regulation</keyword>
<dbReference type="InterPro" id="IPR025281">
    <property type="entry name" value="DUF4074"/>
</dbReference>
<dbReference type="PANTHER" id="PTHR45664">
    <property type="entry name" value="PROTEIN ZERKNUELLT 1-RELATED"/>
    <property type="match status" value="1"/>
</dbReference>
<comment type="similarity">
    <text evidence="2">Belongs to the Antp homeobox family.</text>
</comment>
<feature type="region of interest" description="Disordered" evidence="11">
    <location>
        <begin position="237"/>
        <end position="271"/>
    </location>
</feature>
<evidence type="ECO:0000256" key="3">
    <source>
        <dbReference type="ARBA" id="ARBA00022473"/>
    </source>
</evidence>
<evidence type="ECO:0000256" key="10">
    <source>
        <dbReference type="RuleBase" id="RU000682"/>
    </source>
</evidence>
<dbReference type="Gene3D" id="1.10.10.60">
    <property type="entry name" value="Homeodomain-like"/>
    <property type="match status" value="1"/>
</dbReference>
<feature type="compositionally biased region" description="Polar residues" evidence="11">
    <location>
        <begin position="386"/>
        <end position="407"/>
    </location>
</feature>